<feature type="transmembrane region" description="Helical" evidence="1">
    <location>
        <begin position="205"/>
        <end position="229"/>
    </location>
</feature>
<name>A0A494XEQ2_9BURK</name>
<dbReference type="RefSeq" id="WP_121277993.1">
    <property type="nucleotide sequence ID" value="NZ_RBZV01000004.1"/>
</dbReference>
<keyword evidence="1" id="KW-1133">Transmembrane helix</keyword>
<feature type="transmembrane region" description="Helical" evidence="1">
    <location>
        <begin position="12"/>
        <end position="30"/>
    </location>
</feature>
<protein>
    <submittedName>
        <fullName evidence="2">Uncharacterized protein</fullName>
    </submittedName>
</protein>
<proteinExistence type="predicted"/>
<feature type="transmembrane region" description="Helical" evidence="1">
    <location>
        <begin position="241"/>
        <end position="259"/>
    </location>
</feature>
<dbReference type="Proteomes" id="UP000280434">
    <property type="component" value="Unassembled WGS sequence"/>
</dbReference>
<reference evidence="2 3" key="1">
    <citation type="submission" date="2018-10" db="EMBL/GenBank/DDBJ databases">
        <title>Paraburkholderia sp. 7MK8-2, isolated from soil.</title>
        <authorList>
            <person name="Gao Z.-H."/>
            <person name="Qiu L.-H."/>
        </authorList>
    </citation>
    <scope>NUCLEOTIDE SEQUENCE [LARGE SCALE GENOMIC DNA]</scope>
    <source>
        <strain evidence="2 3">7MK8-2</strain>
    </source>
</reference>
<comment type="caution">
    <text evidence="2">The sequence shown here is derived from an EMBL/GenBank/DDBJ whole genome shotgun (WGS) entry which is preliminary data.</text>
</comment>
<keyword evidence="1" id="KW-0472">Membrane</keyword>
<feature type="transmembrane region" description="Helical" evidence="1">
    <location>
        <begin position="102"/>
        <end position="123"/>
    </location>
</feature>
<evidence type="ECO:0000256" key="1">
    <source>
        <dbReference type="SAM" id="Phobius"/>
    </source>
</evidence>
<feature type="transmembrane region" description="Helical" evidence="1">
    <location>
        <begin position="50"/>
        <end position="69"/>
    </location>
</feature>
<dbReference type="EMBL" id="RBZV01000004">
    <property type="protein sequence ID" value="RKP48141.1"/>
    <property type="molecule type" value="Genomic_DNA"/>
</dbReference>
<evidence type="ECO:0000313" key="3">
    <source>
        <dbReference type="Proteomes" id="UP000280434"/>
    </source>
</evidence>
<keyword evidence="1" id="KW-0812">Transmembrane</keyword>
<dbReference type="AlphaFoldDB" id="A0A494XEQ2"/>
<accession>A0A494XEQ2</accession>
<gene>
    <name evidence="2" type="ORF">D7S89_12385</name>
</gene>
<organism evidence="2 3">
    <name type="scientific">Trinickia fusca</name>
    <dbReference type="NCBI Taxonomy" id="2419777"/>
    <lineage>
        <taxon>Bacteria</taxon>
        <taxon>Pseudomonadati</taxon>
        <taxon>Pseudomonadota</taxon>
        <taxon>Betaproteobacteria</taxon>
        <taxon>Burkholderiales</taxon>
        <taxon>Burkholderiaceae</taxon>
        <taxon>Trinickia</taxon>
    </lineage>
</organism>
<keyword evidence="3" id="KW-1185">Reference proteome</keyword>
<dbReference type="OrthoDB" id="9135524at2"/>
<evidence type="ECO:0000313" key="2">
    <source>
        <dbReference type="EMBL" id="RKP48141.1"/>
    </source>
</evidence>
<feature type="transmembrane region" description="Helical" evidence="1">
    <location>
        <begin position="176"/>
        <end position="193"/>
    </location>
</feature>
<feature type="transmembrane region" description="Helical" evidence="1">
    <location>
        <begin position="144"/>
        <end position="164"/>
    </location>
</feature>
<sequence length="265" mass="29040">MQRPALPTITAYFQLLSSTTVFLLFYRMHVAGRFATAPLLLGSSLPVNVQWIWLGIGAAANVTIALGLMRGYRWARSGLYVSTVANALLAAMTSHSTWSWQLLGIAMAAIPCVMAAISARQVVQKRAGVNRTPWEAVRYVAGMSLYWAAAFVMFVVLTSMFVGGSDRNATGGENNGLFIAFALVIMLAGAALMGKWAGATREAALLLISLSSFLIVYCVWEFLCFRLATPRSDWHFQWDQTWAWLMMLGMGGFALMAAADRMQTK</sequence>